<protein>
    <recommendedName>
        <fullName evidence="2">Protochlamydia outer membrane protein domain-containing protein</fullName>
    </recommendedName>
</protein>
<comment type="caution">
    <text evidence="3">The sequence shown here is derived from an EMBL/GenBank/DDBJ whole genome shotgun (WGS) entry which is preliminary data.</text>
</comment>
<accession>A0A5C6LL64</accession>
<evidence type="ECO:0000256" key="1">
    <source>
        <dbReference type="SAM" id="SignalP"/>
    </source>
</evidence>
<evidence type="ECO:0000313" key="3">
    <source>
        <dbReference type="EMBL" id="TWV90005.1"/>
    </source>
</evidence>
<organism evidence="3 4">
    <name type="scientific">Chitinophaga pinensis</name>
    <dbReference type="NCBI Taxonomy" id="79329"/>
    <lineage>
        <taxon>Bacteria</taxon>
        <taxon>Pseudomonadati</taxon>
        <taxon>Bacteroidota</taxon>
        <taxon>Chitinophagia</taxon>
        <taxon>Chitinophagales</taxon>
        <taxon>Chitinophagaceae</taxon>
        <taxon>Chitinophaga</taxon>
    </lineage>
</organism>
<dbReference type="Proteomes" id="UP000318815">
    <property type="component" value="Unassembled WGS sequence"/>
</dbReference>
<sequence>MEIKHQLAKTLLACCAYGGCFTSVVAQQATPFTPTLRVNIAATGVRNNLTWSVAGNSQGTAPNIMSELHWYAQSGIGMKGSLTYQPLRRWFTTISFSRAGYVSGHATDNDYQEDDRQYPAFAGKFRADKGRVQELNGVVGFELYASRRISWNIKAGYTEQRQLNYLLAADAFTPQDLRTTYFSRWRGILLNTAMQWQLSENTLLRATLAYSQLWYRAEADWNLIPSFQHPLSFLHTAKGYGLRPAVAMERRLLGSTSLYLELAYDDRITGHGAEQLYLRNGGLAVTRLNNVKSNGWSLCIGVPFTLLQ</sequence>
<dbReference type="InterPro" id="IPR035163">
    <property type="entry name" value="Pom"/>
</dbReference>
<reference evidence="3 4" key="1">
    <citation type="submission" date="2019-08" db="EMBL/GenBank/DDBJ databases">
        <title>Whole genome sequencing of chitin degrading bacteria Chitinophaga pinensis YS16.</title>
        <authorList>
            <person name="Singh R.P."/>
            <person name="Manchanda G."/>
            <person name="Maurya I.K."/>
            <person name="Joshi N.K."/>
            <person name="Srivastava A.K."/>
        </authorList>
    </citation>
    <scope>NUCLEOTIDE SEQUENCE [LARGE SCALE GENOMIC DNA]</scope>
    <source>
        <strain evidence="3 4">YS-16</strain>
    </source>
</reference>
<name>A0A5C6LL64_9BACT</name>
<evidence type="ECO:0000313" key="4">
    <source>
        <dbReference type="Proteomes" id="UP000318815"/>
    </source>
</evidence>
<evidence type="ECO:0000259" key="2">
    <source>
        <dbReference type="Pfam" id="PF17251"/>
    </source>
</evidence>
<keyword evidence="4" id="KW-1185">Reference proteome</keyword>
<dbReference type="OrthoDB" id="5566985at2"/>
<gene>
    <name evidence="3" type="ORF">FEF09_29670</name>
</gene>
<feature type="domain" description="Protochlamydia outer membrane protein" evidence="2">
    <location>
        <begin position="46"/>
        <end position="292"/>
    </location>
</feature>
<dbReference type="Gene3D" id="2.40.128.90">
    <property type="entry name" value="OMPT-like"/>
    <property type="match status" value="1"/>
</dbReference>
<feature type="signal peptide" evidence="1">
    <location>
        <begin position="1"/>
        <end position="26"/>
    </location>
</feature>
<keyword evidence="1" id="KW-0732">Signal</keyword>
<dbReference type="Pfam" id="PF17251">
    <property type="entry name" value="Pom"/>
    <property type="match status" value="1"/>
</dbReference>
<feature type="chain" id="PRO_5023015203" description="Protochlamydia outer membrane protein domain-containing protein" evidence="1">
    <location>
        <begin position="27"/>
        <end position="308"/>
    </location>
</feature>
<dbReference type="AlphaFoldDB" id="A0A5C6LL64"/>
<proteinExistence type="predicted"/>
<dbReference type="EMBL" id="VOHS01000084">
    <property type="protein sequence ID" value="TWV90005.1"/>
    <property type="molecule type" value="Genomic_DNA"/>
</dbReference>
<dbReference type="InterPro" id="IPR053724">
    <property type="entry name" value="OMP_A26_sf"/>
</dbReference>
<dbReference type="RefSeq" id="WP_146308456.1">
    <property type="nucleotide sequence ID" value="NZ_VOHS01000084.1"/>
</dbReference>